<evidence type="ECO:0000256" key="4">
    <source>
        <dbReference type="PROSITE-ProRule" id="PRU00335"/>
    </source>
</evidence>
<dbReference type="SUPFAM" id="SSF46689">
    <property type="entry name" value="Homeodomain-like"/>
    <property type="match status" value="1"/>
</dbReference>
<evidence type="ECO:0000256" key="1">
    <source>
        <dbReference type="ARBA" id="ARBA00023015"/>
    </source>
</evidence>
<sequence>MSRTAYHHGNLREALVAEAVSAVRADGAEALSLRELARRVGVSHNAAYRHFAHRDDLVAVVAERTMTALGGAMERELGGVDEADPVLRARLRLAGVGRAYVEYALAERGLFQVAFGSRAGENADQVLKETPYVLLGQALDDLVAVGFLSTEARVGAEELCWSTVHGFASLVLAGHVQVADLADHLDRLLGAVDRSLGARTDRAAT</sequence>
<evidence type="ECO:0000259" key="5">
    <source>
        <dbReference type="PROSITE" id="PS50977"/>
    </source>
</evidence>
<evidence type="ECO:0000313" key="6">
    <source>
        <dbReference type="EMBL" id="MEQ7849058.1"/>
    </source>
</evidence>
<dbReference type="RefSeq" id="WP_349805412.1">
    <property type="nucleotide sequence ID" value="NZ_JBEGDP010000027.1"/>
</dbReference>
<dbReference type="Proteomes" id="UP001482520">
    <property type="component" value="Unassembled WGS sequence"/>
</dbReference>
<reference evidence="6 7" key="1">
    <citation type="submission" date="2024-02" db="EMBL/GenBank/DDBJ databases">
        <title>Full genome sequence of Nocardioides kribbensis.</title>
        <authorList>
            <person name="Poletto B.L."/>
            <person name="Silva G."/>
            <person name="Galante D."/>
            <person name="Campos K.R."/>
            <person name="Santos M.B.N."/>
            <person name="Sacchi C.T."/>
        </authorList>
    </citation>
    <scope>NUCLEOTIDE SEQUENCE [LARGE SCALE GENOMIC DNA]</scope>
    <source>
        <strain evidence="6 7">O4R</strain>
    </source>
</reference>
<feature type="DNA-binding region" description="H-T-H motif" evidence="4">
    <location>
        <begin position="32"/>
        <end position="51"/>
    </location>
</feature>
<dbReference type="Pfam" id="PF13305">
    <property type="entry name" value="TetR_C_33"/>
    <property type="match status" value="1"/>
</dbReference>
<keyword evidence="2 4" id="KW-0238">DNA-binding</keyword>
<gene>
    <name evidence="6" type="ORF">V6R90_17395</name>
</gene>
<dbReference type="PROSITE" id="PS50977">
    <property type="entry name" value="HTH_TETR_2"/>
    <property type="match status" value="1"/>
</dbReference>
<dbReference type="InterPro" id="IPR036271">
    <property type="entry name" value="Tet_transcr_reg_TetR-rel_C_sf"/>
</dbReference>
<dbReference type="Gene3D" id="1.10.357.10">
    <property type="entry name" value="Tetracycline Repressor, domain 2"/>
    <property type="match status" value="1"/>
</dbReference>
<evidence type="ECO:0000256" key="2">
    <source>
        <dbReference type="ARBA" id="ARBA00023125"/>
    </source>
</evidence>
<comment type="caution">
    <text evidence="6">The sequence shown here is derived from an EMBL/GenBank/DDBJ whole genome shotgun (WGS) entry which is preliminary data.</text>
</comment>
<dbReference type="InterPro" id="IPR025996">
    <property type="entry name" value="MT1864/Rv1816-like_C"/>
</dbReference>
<proteinExistence type="predicted"/>
<evidence type="ECO:0000313" key="7">
    <source>
        <dbReference type="Proteomes" id="UP001482520"/>
    </source>
</evidence>
<name>A0ABV1P2S5_9ACTN</name>
<dbReference type="InterPro" id="IPR009057">
    <property type="entry name" value="Homeodomain-like_sf"/>
</dbReference>
<dbReference type="Pfam" id="PF00440">
    <property type="entry name" value="TetR_N"/>
    <property type="match status" value="1"/>
</dbReference>
<accession>A0ABV1P2S5</accession>
<keyword evidence="7" id="KW-1185">Reference proteome</keyword>
<dbReference type="SUPFAM" id="SSF48498">
    <property type="entry name" value="Tetracyclin repressor-like, C-terminal domain"/>
    <property type="match status" value="1"/>
</dbReference>
<evidence type="ECO:0000256" key="3">
    <source>
        <dbReference type="ARBA" id="ARBA00023163"/>
    </source>
</evidence>
<protein>
    <submittedName>
        <fullName evidence="6">TetR/AcrR family transcriptional regulator</fullName>
    </submittedName>
</protein>
<dbReference type="EMBL" id="JBEGDP010000027">
    <property type="protein sequence ID" value="MEQ7849058.1"/>
    <property type="molecule type" value="Genomic_DNA"/>
</dbReference>
<keyword evidence="1" id="KW-0805">Transcription regulation</keyword>
<organism evidence="6 7">
    <name type="scientific">Nocardioides kribbensis</name>
    <dbReference type="NCBI Taxonomy" id="305517"/>
    <lineage>
        <taxon>Bacteria</taxon>
        <taxon>Bacillati</taxon>
        <taxon>Actinomycetota</taxon>
        <taxon>Actinomycetes</taxon>
        <taxon>Propionibacteriales</taxon>
        <taxon>Nocardioidaceae</taxon>
        <taxon>Nocardioides</taxon>
    </lineage>
</organism>
<keyword evidence="3" id="KW-0804">Transcription</keyword>
<feature type="domain" description="HTH tetR-type" evidence="5">
    <location>
        <begin position="9"/>
        <end position="69"/>
    </location>
</feature>
<dbReference type="InterPro" id="IPR001647">
    <property type="entry name" value="HTH_TetR"/>
</dbReference>